<evidence type="ECO:0000313" key="2">
    <source>
        <dbReference type="Proteomes" id="UP000184782"/>
    </source>
</evidence>
<sequence>MRKISLIIILLCSLISLKAQEIKFRDNIDKDSLFNISVQKLPAQIREEYIKIYKNGRENEKDFLLLMISMPRSNKEELITNFENKRSEILTLKNEYKKLVPLNYIVEIEIQPESKILTTNEEYTIKIYTKKTGKESKNNNTIERNDGLQVISQNWNLKLQSKELEKVLKSINWTNQTLTKIKTFLNNANCISIDNNTISTIGYSRSGLGKYYYKIFESAITPEQKSEYNDGCQYIYYKDNIVLEYGGGAIGPQCFESE</sequence>
<dbReference type="RefSeq" id="WP_074227998.1">
    <property type="nucleotide sequence ID" value="NZ_FSRQ01000001.1"/>
</dbReference>
<name>A0A1N6E962_9FLAO</name>
<gene>
    <name evidence="1" type="ORF">SAMN05421769_0036</name>
</gene>
<organism evidence="1 2">
    <name type="scientific">Chryseobacterium scophthalmum</name>
    <dbReference type="NCBI Taxonomy" id="59733"/>
    <lineage>
        <taxon>Bacteria</taxon>
        <taxon>Pseudomonadati</taxon>
        <taxon>Bacteroidota</taxon>
        <taxon>Flavobacteriia</taxon>
        <taxon>Flavobacteriales</taxon>
        <taxon>Weeksellaceae</taxon>
        <taxon>Chryseobacterium group</taxon>
        <taxon>Chryseobacterium</taxon>
    </lineage>
</organism>
<dbReference type="EMBL" id="FSRQ01000001">
    <property type="protein sequence ID" value="SIN79558.1"/>
    <property type="molecule type" value="Genomic_DNA"/>
</dbReference>
<keyword evidence="2" id="KW-1185">Reference proteome</keyword>
<dbReference type="OrthoDB" id="755509at2"/>
<dbReference type="AlphaFoldDB" id="A0A1N6E962"/>
<protein>
    <submittedName>
        <fullName evidence="1">Uncharacterized protein</fullName>
    </submittedName>
</protein>
<dbReference type="Proteomes" id="UP000184782">
    <property type="component" value="Unassembled WGS sequence"/>
</dbReference>
<evidence type="ECO:0000313" key="1">
    <source>
        <dbReference type="EMBL" id="SIN79558.1"/>
    </source>
</evidence>
<proteinExistence type="predicted"/>
<dbReference type="STRING" id="59733.SAMN05421769_0036"/>
<reference evidence="2" key="1">
    <citation type="submission" date="2016-12" db="EMBL/GenBank/DDBJ databases">
        <authorList>
            <person name="Varghese N."/>
            <person name="Submissions S."/>
        </authorList>
    </citation>
    <scope>NUCLEOTIDE SEQUENCE [LARGE SCALE GENOMIC DNA]</scope>
    <source>
        <strain evidence="2">DSM 16779</strain>
    </source>
</reference>
<accession>A0A1N6E962</accession>